<protein>
    <submittedName>
        <fullName evidence="3">Amine oxidase, flavin-containing family protein</fullName>
    </submittedName>
</protein>
<dbReference type="InterPro" id="IPR050281">
    <property type="entry name" value="Flavin_monoamine_oxidase"/>
</dbReference>
<evidence type="ECO:0000259" key="2">
    <source>
        <dbReference type="Pfam" id="PF01593"/>
    </source>
</evidence>
<dbReference type="PANTHER" id="PTHR10742:SF414">
    <property type="entry name" value="CONTAINING AMINE OXIDASE, PUTATIVE (AFU_ORTHOLOGUE AFUA_3G12150)-RELATED"/>
    <property type="match status" value="1"/>
</dbReference>
<dbReference type="EMBL" id="AXCR01000007">
    <property type="protein sequence ID" value="KJR84445.1"/>
    <property type="molecule type" value="Genomic_DNA"/>
</dbReference>
<dbReference type="Gene3D" id="3.50.50.60">
    <property type="entry name" value="FAD/NAD(P)-binding domain"/>
    <property type="match status" value="1"/>
</dbReference>
<dbReference type="SUPFAM" id="SSF54373">
    <property type="entry name" value="FAD-linked reductases, C-terminal domain"/>
    <property type="match status" value="1"/>
</dbReference>
<name>A0A0F2M6N5_SPOSC</name>
<dbReference type="KEGG" id="ssck:SPSK_08807"/>
<dbReference type="InterPro" id="IPR002937">
    <property type="entry name" value="Amino_oxidase"/>
</dbReference>
<dbReference type="Gene3D" id="3.90.660.10">
    <property type="match status" value="1"/>
</dbReference>
<sequence length="617" mass="67475">MKMDVYSVFSSSATRRDCSRLDLDLKSIRRISSRATDRPPTERTHQTPSPSQRLPHIGIVGAGIAGLRCADILLQHGFRVTMLEGRHRLGGRLHQARLQPSLSSNEGNEETDGPLVDMGPNWIHGTKDNPILDLVRATETVTSSHDVDEEGNDLGGAVFDVEGTILPLDEGEALSTIMWTIVEEAFVHSNANCSTIDPGESLYDFFVQRLDAHVTPAGADATEAEKEAISRKRELVLQMADFWGAFVGSPVGRQSLKYYWLEECIEGENLFCAGTYKRVFDRLIEPVVEGATIHYGKTVSRLVSTQDTPNRVPDTFPSSSVTVVTTAGETYSFDEVVCTMPLGWLKKNAASAFEPPIPSRVSEAIASIGYGSLEKVYISFPEAFWQRPDPATGRSVRGFCQWLAPGVYAQPSNPEHWSLEAFDMAALPKSAAHPTLLFYTYGEQSVHIMDTLASLRDEDGSKATAANEPSEMRRPNTKQTAFLLNYFRPYFGTMPHYDPASPACQPTGIIATNWLHDDLAGNGSYSNFQVGLVRGDEDIRVMREGLPGRGVWLAGEHTSPFVALGTATGAYWSGESVGRRIAEAYGQEQEGAAAMAAAVADETHIPLSSVQEPVALR</sequence>
<dbReference type="GO" id="GO:0006338">
    <property type="term" value="P:chromatin remodeling"/>
    <property type="evidence" value="ECO:0007669"/>
    <property type="project" value="TreeGrafter"/>
</dbReference>
<organism evidence="3 4">
    <name type="scientific">Sporothrix schenckii 1099-18</name>
    <dbReference type="NCBI Taxonomy" id="1397361"/>
    <lineage>
        <taxon>Eukaryota</taxon>
        <taxon>Fungi</taxon>
        <taxon>Dikarya</taxon>
        <taxon>Ascomycota</taxon>
        <taxon>Pezizomycotina</taxon>
        <taxon>Sordariomycetes</taxon>
        <taxon>Sordariomycetidae</taxon>
        <taxon>Ophiostomatales</taxon>
        <taxon>Ophiostomataceae</taxon>
        <taxon>Sporothrix</taxon>
    </lineage>
</organism>
<dbReference type="GO" id="GO:0016491">
    <property type="term" value="F:oxidoreductase activity"/>
    <property type="evidence" value="ECO:0007669"/>
    <property type="project" value="InterPro"/>
</dbReference>
<dbReference type="Proteomes" id="UP000033710">
    <property type="component" value="Unassembled WGS sequence"/>
</dbReference>
<accession>A0A0F2M6N5</accession>
<gene>
    <name evidence="3" type="ORF">SPSK_08807</name>
</gene>
<dbReference type="PANTHER" id="PTHR10742">
    <property type="entry name" value="FLAVIN MONOAMINE OXIDASE"/>
    <property type="match status" value="1"/>
</dbReference>
<dbReference type="VEuPathDB" id="FungiDB:SPSK_08807"/>
<feature type="domain" description="Amine oxidase" evidence="2">
    <location>
        <begin position="64"/>
        <end position="581"/>
    </location>
</feature>
<comment type="caution">
    <text evidence="3">The sequence shown here is derived from an EMBL/GenBank/DDBJ whole genome shotgun (WGS) entry which is preliminary data.</text>
</comment>
<dbReference type="OrthoDB" id="5046242at2759"/>
<dbReference type="Pfam" id="PF01593">
    <property type="entry name" value="Amino_oxidase"/>
    <property type="match status" value="1"/>
</dbReference>
<evidence type="ECO:0000256" key="1">
    <source>
        <dbReference type="SAM" id="MobiDB-lite"/>
    </source>
</evidence>
<reference evidence="3 4" key="1">
    <citation type="journal article" date="2014" name="BMC Genomics">
        <title>Comparative genomics of the major fungal agents of human and animal Sporotrichosis: Sporothrix schenckii and Sporothrix brasiliensis.</title>
        <authorList>
            <person name="Teixeira M.M."/>
            <person name="de Almeida L.G."/>
            <person name="Kubitschek-Barreira P."/>
            <person name="Alves F.L."/>
            <person name="Kioshima E.S."/>
            <person name="Abadio A.K."/>
            <person name="Fernandes L."/>
            <person name="Derengowski L.S."/>
            <person name="Ferreira K.S."/>
            <person name="Souza R.C."/>
            <person name="Ruiz J.C."/>
            <person name="de Andrade N.C."/>
            <person name="Paes H.C."/>
            <person name="Nicola A.M."/>
            <person name="Albuquerque P."/>
            <person name="Gerber A.L."/>
            <person name="Martins V.P."/>
            <person name="Peconick L.D."/>
            <person name="Neto A.V."/>
            <person name="Chaucanez C.B."/>
            <person name="Silva P.A."/>
            <person name="Cunha O.L."/>
            <person name="de Oliveira F.F."/>
            <person name="dos Santos T.C."/>
            <person name="Barros A.L."/>
            <person name="Soares M.A."/>
            <person name="de Oliveira L.M."/>
            <person name="Marini M.M."/>
            <person name="Villalobos-Duno H."/>
            <person name="Cunha M.M."/>
            <person name="de Hoog S."/>
            <person name="da Silveira J.F."/>
            <person name="Henrissat B."/>
            <person name="Nino-Vega G.A."/>
            <person name="Cisalpino P.S."/>
            <person name="Mora-Montes H.M."/>
            <person name="Almeida S.R."/>
            <person name="Stajich J.E."/>
            <person name="Lopes-Bezerra L.M."/>
            <person name="Vasconcelos A.T."/>
            <person name="Felipe M.S."/>
        </authorList>
    </citation>
    <scope>NUCLEOTIDE SEQUENCE [LARGE SCALE GENOMIC DNA]</scope>
    <source>
        <strain evidence="3 4">1099-18</strain>
    </source>
</reference>
<dbReference type="InterPro" id="IPR036188">
    <property type="entry name" value="FAD/NAD-bd_sf"/>
</dbReference>
<dbReference type="AlphaFoldDB" id="A0A0F2M6N5"/>
<dbReference type="GO" id="GO:0050660">
    <property type="term" value="F:flavin adenine dinucleotide binding"/>
    <property type="evidence" value="ECO:0007669"/>
    <property type="project" value="TreeGrafter"/>
</dbReference>
<dbReference type="GO" id="GO:0003682">
    <property type="term" value="F:chromatin binding"/>
    <property type="evidence" value="ECO:0007669"/>
    <property type="project" value="TreeGrafter"/>
</dbReference>
<evidence type="ECO:0000313" key="3">
    <source>
        <dbReference type="EMBL" id="KJR84445.1"/>
    </source>
</evidence>
<reference evidence="3 4" key="2">
    <citation type="journal article" date="2015" name="Eukaryot. Cell">
        <title>Asexual propagation of a virulent clone complex in a human and feline outbreak of sporotrichosis.</title>
        <authorList>
            <person name="Teixeira Mde M."/>
            <person name="Rodrigues A.M."/>
            <person name="Tsui C.K."/>
            <person name="de Almeida L.G."/>
            <person name="Van Diepeningen A.D."/>
            <person name="van den Ende B.G."/>
            <person name="Fernandes G.F."/>
            <person name="Kano R."/>
            <person name="Hamelin R.C."/>
            <person name="Lopes-Bezerra L.M."/>
            <person name="Vasconcelos A.T."/>
            <person name="de Hoog S."/>
            <person name="de Camargo Z.P."/>
            <person name="Felipe M.S."/>
        </authorList>
    </citation>
    <scope>NUCLEOTIDE SEQUENCE [LARGE SCALE GENOMIC DNA]</scope>
    <source>
        <strain evidence="3 4">1099-18</strain>
    </source>
</reference>
<evidence type="ECO:0000313" key="4">
    <source>
        <dbReference type="Proteomes" id="UP000033710"/>
    </source>
</evidence>
<dbReference type="GeneID" id="27670671"/>
<feature type="compositionally biased region" description="Basic and acidic residues" evidence="1">
    <location>
        <begin position="35"/>
        <end position="45"/>
    </location>
</feature>
<proteinExistence type="predicted"/>
<dbReference type="RefSeq" id="XP_016587121.1">
    <property type="nucleotide sequence ID" value="XM_016735394.1"/>
</dbReference>
<dbReference type="SUPFAM" id="SSF51905">
    <property type="entry name" value="FAD/NAD(P)-binding domain"/>
    <property type="match status" value="1"/>
</dbReference>
<feature type="region of interest" description="Disordered" evidence="1">
    <location>
        <begin position="30"/>
        <end position="54"/>
    </location>
</feature>